<evidence type="ECO:0000256" key="9">
    <source>
        <dbReference type="SAM" id="MobiDB-lite"/>
    </source>
</evidence>
<name>A0A9J6FSB7_HAELO</name>
<dbReference type="InterPro" id="IPR008598">
    <property type="entry name" value="Di19_Zn-bd"/>
</dbReference>
<feature type="chain" id="PRO_5039894252" description="RING-type E3 ubiquitin transferase" evidence="10">
    <location>
        <begin position="18"/>
        <end position="535"/>
    </location>
</feature>
<dbReference type="Pfam" id="PF05605">
    <property type="entry name" value="zf-Di19"/>
    <property type="match status" value="1"/>
</dbReference>
<dbReference type="EMBL" id="JABSTR010000003">
    <property type="protein sequence ID" value="KAH9365153.1"/>
    <property type="molecule type" value="Genomic_DNA"/>
</dbReference>
<feature type="compositionally biased region" description="Low complexity" evidence="9">
    <location>
        <begin position="423"/>
        <end position="434"/>
    </location>
</feature>
<evidence type="ECO:0000256" key="1">
    <source>
        <dbReference type="ARBA" id="ARBA00000900"/>
    </source>
</evidence>
<evidence type="ECO:0000256" key="10">
    <source>
        <dbReference type="SAM" id="SignalP"/>
    </source>
</evidence>
<evidence type="ECO:0000256" key="6">
    <source>
        <dbReference type="ARBA" id="ARBA00022771"/>
    </source>
</evidence>
<feature type="signal peptide" evidence="10">
    <location>
        <begin position="1"/>
        <end position="17"/>
    </location>
</feature>
<dbReference type="PROSITE" id="PS01357">
    <property type="entry name" value="ZF_ZZ_1"/>
    <property type="match status" value="1"/>
</dbReference>
<dbReference type="PANTHER" id="PTHR12268">
    <property type="entry name" value="E3 UBIQUITIN-PROTEIN LIGASE KCMF1"/>
    <property type="match status" value="1"/>
</dbReference>
<feature type="compositionally biased region" description="Polar residues" evidence="9">
    <location>
        <begin position="180"/>
        <end position="192"/>
    </location>
</feature>
<comment type="catalytic activity">
    <reaction evidence="1">
        <text>S-ubiquitinyl-[E2 ubiquitin-conjugating enzyme]-L-cysteine + [acceptor protein]-L-lysine = [E2 ubiquitin-conjugating enzyme]-L-cysteine + N(6)-ubiquitinyl-[acceptor protein]-L-lysine.</text>
        <dbReference type="EC" id="2.3.2.27"/>
    </reaction>
</comment>
<dbReference type="InterPro" id="IPR043145">
    <property type="entry name" value="Znf_ZZ_sf"/>
</dbReference>
<evidence type="ECO:0000313" key="12">
    <source>
        <dbReference type="EMBL" id="KAH9365153.1"/>
    </source>
</evidence>
<sequence>MATLFFPLLSRLSVHEGVTCNACRRADFRGKRYKCLICYDYDLCETCYEEGVTEAAHKDDHAVQCILTPADFELYYAGEPAHQPQSFTCPLCATMGFTLAGLRDHVSSEHIEDTTRVVCPVCAATPGGAQNHVTGDLAGHLITGHARSIDDLDDDESASQRPQRVSEFRFGETPVPGGQPQRQLPPTGTILTLSPPDSDPMAAISGLLSRVSTGARRPALRVSGATTTEIQQELRRRLDFARQQIRALEQQQQIRLRACDRLPAVSMASSIPTAGFSDPVAEVPKPTLVEPPAPDDPRFLLNRLIEARLSQSQKQALEVERADRSLFVQELLLSTVEQVAPVGAPLGESRSSVVTQNDDVLVQDVTTPPDPTGTTTTEPKAAASSMKAATVGAESTVATSPDPDHVANPEPAVRTSPQSAEVPSQETPTTTSEPGAGDLGATMTATGAPTYTSPEPNSSINSGLTGHNANVDGGQLPKFQMTKLRPQVGAKKFSLYHLFCVNPTLLIARPYGNRLIYSFHQPPLYHFHPSFFLYG</sequence>
<dbReference type="GO" id="GO:0005886">
    <property type="term" value="C:plasma membrane"/>
    <property type="evidence" value="ECO:0007669"/>
    <property type="project" value="TreeGrafter"/>
</dbReference>
<dbReference type="Proteomes" id="UP000821853">
    <property type="component" value="Unassembled WGS sequence"/>
</dbReference>
<organism evidence="12 13">
    <name type="scientific">Haemaphysalis longicornis</name>
    <name type="common">Bush tick</name>
    <dbReference type="NCBI Taxonomy" id="44386"/>
    <lineage>
        <taxon>Eukaryota</taxon>
        <taxon>Metazoa</taxon>
        <taxon>Ecdysozoa</taxon>
        <taxon>Arthropoda</taxon>
        <taxon>Chelicerata</taxon>
        <taxon>Arachnida</taxon>
        <taxon>Acari</taxon>
        <taxon>Parasitiformes</taxon>
        <taxon>Ixodida</taxon>
        <taxon>Ixodoidea</taxon>
        <taxon>Ixodidae</taxon>
        <taxon>Haemaphysalinae</taxon>
        <taxon>Haemaphysalis</taxon>
    </lineage>
</organism>
<keyword evidence="6 8" id="KW-0863">Zinc-finger</keyword>
<dbReference type="OrthoDB" id="7873042at2759"/>
<dbReference type="InterPro" id="IPR050774">
    <property type="entry name" value="KCMF1/Dystrophin"/>
</dbReference>
<feature type="compositionally biased region" description="Polar residues" evidence="9">
    <location>
        <begin position="349"/>
        <end position="358"/>
    </location>
</feature>
<dbReference type="GO" id="GO:0045202">
    <property type="term" value="C:synapse"/>
    <property type="evidence" value="ECO:0007669"/>
    <property type="project" value="GOC"/>
</dbReference>
<dbReference type="SUPFAM" id="SSF57850">
    <property type="entry name" value="RING/U-box"/>
    <property type="match status" value="1"/>
</dbReference>
<evidence type="ECO:0000256" key="7">
    <source>
        <dbReference type="ARBA" id="ARBA00022833"/>
    </source>
</evidence>
<feature type="region of interest" description="Disordered" evidence="9">
    <location>
        <begin position="150"/>
        <end position="197"/>
    </location>
</feature>
<dbReference type="OMA" id="NACRRAD"/>
<dbReference type="VEuPathDB" id="VectorBase:HLOH_057237"/>
<feature type="domain" description="ZZ-type" evidence="11">
    <location>
        <begin position="15"/>
        <end position="71"/>
    </location>
</feature>
<keyword evidence="5" id="KW-0479">Metal-binding</keyword>
<keyword evidence="4" id="KW-0808">Transferase</keyword>
<dbReference type="CDD" id="cd02338">
    <property type="entry name" value="ZZ_PCMF_like"/>
    <property type="match status" value="1"/>
</dbReference>
<evidence type="ECO:0000256" key="2">
    <source>
        <dbReference type="ARBA" id="ARBA00010938"/>
    </source>
</evidence>
<keyword evidence="10" id="KW-0732">Signal</keyword>
<dbReference type="PANTHER" id="PTHR12268:SF13">
    <property type="entry name" value="E3 UBIQUITIN-PROTEIN LIGASE KCMF1"/>
    <property type="match status" value="1"/>
</dbReference>
<keyword evidence="13" id="KW-1185">Reference proteome</keyword>
<dbReference type="GO" id="GO:0023051">
    <property type="term" value="P:regulation of signaling"/>
    <property type="evidence" value="ECO:0007669"/>
    <property type="project" value="UniProtKB-ARBA"/>
</dbReference>
<gene>
    <name evidence="12" type="ORF">HPB48_002323</name>
</gene>
<comment type="caution">
    <text evidence="12">The sequence shown here is derived from an EMBL/GenBank/DDBJ whole genome shotgun (WGS) entry which is preliminary data.</text>
</comment>
<accession>A0A9J6FSB7</accession>
<dbReference type="PROSITE" id="PS50135">
    <property type="entry name" value="ZF_ZZ_2"/>
    <property type="match status" value="1"/>
</dbReference>
<evidence type="ECO:0000256" key="8">
    <source>
        <dbReference type="PROSITE-ProRule" id="PRU00228"/>
    </source>
</evidence>
<evidence type="ECO:0000256" key="5">
    <source>
        <dbReference type="ARBA" id="ARBA00022723"/>
    </source>
</evidence>
<evidence type="ECO:0000256" key="4">
    <source>
        <dbReference type="ARBA" id="ARBA00022679"/>
    </source>
</evidence>
<dbReference type="GO" id="GO:0061630">
    <property type="term" value="F:ubiquitin protein ligase activity"/>
    <property type="evidence" value="ECO:0007669"/>
    <property type="project" value="UniProtKB-EC"/>
</dbReference>
<evidence type="ECO:0000313" key="13">
    <source>
        <dbReference type="Proteomes" id="UP000821853"/>
    </source>
</evidence>
<evidence type="ECO:0000259" key="11">
    <source>
        <dbReference type="PROSITE" id="PS50135"/>
    </source>
</evidence>
<comment type="similarity">
    <text evidence="2">Belongs to the KCMF1 family.</text>
</comment>
<dbReference type="InterPro" id="IPR000433">
    <property type="entry name" value="Znf_ZZ"/>
</dbReference>
<dbReference type="AlphaFoldDB" id="A0A9J6FSB7"/>
<evidence type="ECO:0000256" key="3">
    <source>
        <dbReference type="ARBA" id="ARBA00012483"/>
    </source>
</evidence>
<dbReference type="EC" id="2.3.2.27" evidence="3"/>
<reference evidence="12 13" key="1">
    <citation type="journal article" date="2020" name="Cell">
        <title>Large-Scale Comparative Analyses of Tick Genomes Elucidate Their Genetic Diversity and Vector Capacities.</title>
        <authorList>
            <consortium name="Tick Genome and Microbiome Consortium (TIGMIC)"/>
            <person name="Jia N."/>
            <person name="Wang J."/>
            <person name="Shi W."/>
            <person name="Du L."/>
            <person name="Sun Y."/>
            <person name="Zhan W."/>
            <person name="Jiang J.F."/>
            <person name="Wang Q."/>
            <person name="Zhang B."/>
            <person name="Ji P."/>
            <person name="Bell-Sakyi L."/>
            <person name="Cui X.M."/>
            <person name="Yuan T.T."/>
            <person name="Jiang B.G."/>
            <person name="Yang W.F."/>
            <person name="Lam T.T."/>
            <person name="Chang Q.C."/>
            <person name="Ding S.J."/>
            <person name="Wang X.J."/>
            <person name="Zhu J.G."/>
            <person name="Ruan X.D."/>
            <person name="Zhao L."/>
            <person name="Wei J.T."/>
            <person name="Ye R.Z."/>
            <person name="Que T.C."/>
            <person name="Du C.H."/>
            <person name="Zhou Y.H."/>
            <person name="Cheng J.X."/>
            <person name="Dai P.F."/>
            <person name="Guo W.B."/>
            <person name="Han X.H."/>
            <person name="Huang E.J."/>
            <person name="Li L.F."/>
            <person name="Wei W."/>
            <person name="Gao Y.C."/>
            <person name="Liu J.Z."/>
            <person name="Shao H.Z."/>
            <person name="Wang X."/>
            <person name="Wang C.C."/>
            <person name="Yang T.C."/>
            <person name="Huo Q.B."/>
            <person name="Li W."/>
            <person name="Chen H.Y."/>
            <person name="Chen S.E."/>
            <person name="Zhou L.G."/>
            <person name="Ni X.B."/>
            <person name="Tian J.H."/>
            <person name="Sheng Y."/>
            <person name="Liu T."/>
            <person name="Pan Y.S."/>
            <person name="Xia L.Y."/>
            <person name="Li J."/>
            <person name="Zhao F."/>
            <person name="Cao W.C."/>
        </authorList>
    </citation>
    <scope>NUCLEOTIDE SEQUENCE [LARGE SCALE GENOMIC DNA]</scope>
    <source>
        <strain evidence="12">HaeL-2018</strain>
    </source>
</reference>
<dbReference type="GO" id="GO:0099536">
    <property type="term" value="P:synaptic signaling"/>
    <property type="evidence" value="ECO:0007669"/>
    <property type="project" value="TreeGrafter"/>
</dbReference>
<dbReference type="Pfam" id="PF00569">
    <property type="entry name" value="ZZ"/>
    <property type="match status" value="1"/>
</dbReference>
<keyword evidence="7" id="KW-0862">Zinc</keyword>
<feature type="region of interest" description="Disordered" evidence="9">
    <location>
        <begin position="348"/>
        <end position="443"/>
    </location>
</feature>
<protein>
    <recommendedName>
        <fullName evidence="3">RING-type E3 ubiquitin transferase</fullName>
        <ecNumber evidence="3">2.3.2.27</ecNumber>
    </recommendedName>
</protein>
<dbReference type="GO" id="GO:0008270">
    <property type="term" value="F:zinc ion binding"/>
    <property type="evidence" value="ECO:0007669"/>
    <property type="project" value="UniProtKB-KW"/>
</dbReference>
<dbReference type="GO" id="GO:0010646">
    <property type="term" value="P:regulation of cell communication"/>
    <property type="evidence" value="ECO:0007669"/>
    <property type="project" value="UniProtKB-ARBA"/>
</dbReference>
<dbReference type="Gene3D" id="3.30.60.90">
    <property type="match status" value="1"/>
</dbReference>
<proteinExistence type="inferred from homology"/>
<dbReference type="SMART" id="SM00291">
    <property type="entry name" value="ZnF_ZZ"/>
    <property type="match status" value="1"/>
</dbReference>